<dbReference type="RefSeq" id="XP_007774693.1">
    <property type="nucleotide sequence ID" value="XM_007776503.1"/>
</dbReference>
<dbReference type="OrthoDB" id="2588098at2759"/>
<name>A0A5M3M9B3_CONPW</name>
<dbReference type="AlphaFoldDB" id="A0A5M3M9B3"/>
<gene>
    <name evidence="1" type="ORF">CONPUDRAFT_169657</name>
</gene>
<evidence type="ECO:0000313" key="2">
    <source>
        <dbReference type="Proteomes" id="UP000053558"/>
    </source>
</evidence>
<accession>A0A5M3M9B3</accession>
<evidence type="ECO:0000313" key="1">
    <source>
        <dbReference type="EMBL" id="EIW75285.1"/>
    </source>
</evidence>
<dbReference type="GeneID" id="19206299"/>
<keyword evidence="2" id="KW-1185">Reference proteome</keyword>
<dbReference type="OMA" id="KEMHRGV"/>
<proteinExistence type="predicted"/>
<dbReference type="EMBL" id="JH711589">
    <property type="protein sequence ID" value="EIW75285.1"/>
    <property type="molecule type" value="Genomic_DNA"/>
</dbReference>
<dbReference type="KEGG" id="cput:CONPUDRAFT_169657"/>
<sequence length="319" mass="36029">MGQDWAFVNIDRREIIDHVGKLGEFFGDCSTARRIGMLLHQIPPLPKMPRIQPSGAESTNVKNFFDRGLLALPNEILYHIANDIGRPEDLVCFAAACHRCWDICSSLLEACIRRDVSWAGCRVICLGDYVARNDLPAGILTEVEQAELDAAGQDECHEGQPVSFYDFAQAHYRERSSGGTAEQFLKILSWRRLVGDAPLAAIEIMFASVKSTVLRNLSKKLYVRVDAINALNEELPQREWFWCDKSYTLGDALVSRICWSTDPSCSMSAHCDDITRGPWAGDAFDITSMEDFQKEENFYQWADAAEEVCEALRQCWDDE</sequence>
<evidence type="ECO:0008006" key="3">
    <source>
        <dbReference type="Google" id="ProtNLM"/>
    </source>
</evidence>
<reference evidence="2" key="1">
    <citation type="journal article" date="2012" name="Science">
        <title>The Paleozoic origin of enzymatic lignin decomposition reconstructed from 31 fungal genomes.</title>
        <authorList>
            <person name="Floudas D."/>
            <person name="Binder M."/>
            <person name="Riley R."/>
            <person name="Barry K."/>
            <person name="Blanchette R.A."/>
            <person name="Henrissat B."/>
            <person name="Martinez A.T."/>
            <person name="Otillar R."/>
            <person name="Spatafora J.W."/>
            <person name="Yadav J.S."/>
            <person name="Aerts A."/>
            <person name="Benoit I."/>
            <person name="Boyd A."/>
            <person name="Carlson A."/>
            <person name="Copeland A."/>
            <person name="Coutinho P.M."/>
            <person name="de Vries R.P."/>
            <person name="Ferreira P."/>
            <person name="Findley K."/>
            <person name="Foster B."/>
            <person name="Gaskell J."/>
            <person name="Glotzer D."/>
            <person name="Gorecki P."/>
            <person name="Heitman J."/>
            <person name="Hesse C."/>
            <person name="Hori C."/>
            <person name="Igarashi K."/>
            <person name="Jurgens J.A."/>
            <person name="Kallen N."/>
            <person name="Kersten P."/>
            <person name="Kohler A."/>
            <person name="Kuees U."/>
            <person name="Kumar T.K.A."/>
            <person name="Kuo A."/>
            <person name="LaButti K."/>
            <person name="Larrondo L.F."/>
            <person name="Lindquist E."/>
            <person name="Ling A."/>
            <person name="Lombard V."/>
            <person name="Lucas S."/>
            <person name="Lundell T."/>
            <person name="Martin R."/>
            <person name="McLaughlin D.J."/>
            <person name="Morgenstern I."/>
            <person name="Morin E."/>
            <person name="Murat C."/>
            <person name="Nagy L.G."/>
            <person name="Nolan M."/>
            <person name="Ohm R.A."/>
            <person name="Patyshakuliyeva A."/>
            <person name="Rokas A."/>
            <person name="Ruiz-Duenas F.J."/>
            <person name="Sabat G."/>
            <person name="Salamov A."/>
            <person name="Samejima M."/>
            <person name="Schmutz J."/>
            <person name="Slot J.C."/>
            <person name="St John F."/>
            <person name="Stenlid J."/>
            <person name="Sun H."/>
            <person name="Sun S."/>
            <person name="Syed K."/>
            <person name="Tsang A."/>
            <person name="Wiebenga A."/>
            <person name="Young D."/>
            <person name="Pisabarro A."/>
            <person name="Eastwood D.C."/>
            <person name="Martin F."/>
            <person name="Cullen D."/>
            <person name="Grigoriev I.V."/>
            <person name="Hibbett D.S."/>
        </authorList>
    </citation>
    <scope>NUCLEOTIDE SEQUENCE [LARGE SCALE GENOMIC DNA]</scope>
    <source>
        <strain evidence="2">RWD-64-598 SS2</strain>
    </source>
</reference>
<dbReference type="Proteomes" id="UP000053558">
    <property type="component" value="Unassembled WGS sequence"/>
</dbReference>
<organism evidence="1 2">
    <name type="scientific">Coniophora puteana (strain RWD-64-598)</name>
    <name type="common">Brown rot fungus</name>
    <dbReference type="NCBI Taxonomy" id="741705"/>
    <lineage>
        <taxon>Eukaryota</taxon>
        <taxon>Fungi</taxon>
        <taxon>Dikarya</taxon>
        <taxon>Basidiomycota</taxon>
        <taxon>Agaricomycotina</taxon>
        <taxon>Agaricomycetes</taxon>
        <taxon>Agaricomycetidae</taxon>
        <taxon>Boletales</taxon>
        <taxon>Coniophorineae</taxon>
        <taxon>Coniophoraceae</taxon>
        <taxon>Coniophora</taxon>
    </lineage>
</organism>
<protein>
    <recommendedName>
        <fullName evidence="3">F-box domain-containing protein</fullName>
    </recommendedName>
</protein>
<comment type="caution">
    <text evidence="1">The sequence shown here is derived from an EMBL/GenBank/DDBJ whole genome shotgun (WGS) entry which is preliminary data.</text>
</comment>